<sequence>MKKILLDIGHPGHVHYFRNAIRMLEQRGHQVTVVARDKEVTFSLLKSYGIPYTSRGTGSKGLLSKLLYTLKGDYHLLQVARTFRPDLFLSFGSPYAAQVSWLMGKPHIAFDDTEHARLGQLMYRPFTRTVVTPQAYRQEVGPRQVRFDSFIELCHLAPAYFQPDPGVLTDLGLTPADPFILLRFVSWDANHDVGHQGLTFTQKLQLVDQLKAYGRIFISSEGKLPAELELYRLRLAPEKLHHLLAYASLYIGEGSTTASECALLGVPNILVNSLLAPATRPGVHTELERYGVQALFVSFEGVLEKAVALLREDARTEWQERRRRLLDEKIDVTAFMVWLVENYPASLHVINENPSYQYRFKMVLEQV</sequence>
<dbReference type="RefSeq" id="WP_345265186.1">
    <property type="nucleotide sequence ID" value="NZ_BAABHB010000002.1"/>
</dbReference>
<dbReference type="PIRSF" id="PIRSF005357">
    <property type="entry name" value="UCP005357"/>
    <property type="match status" value="1"/>
</dbReference>
<evidence type="ECO:0000313" key="1">
    <source>
        <dbReference type="EMBL" id="GAA4400208.1"/>
    </source>
</evidence>
<dbReference type="Pfam" id="PF04007">
    <property type="entry name" value="DUF354"/>
    <property type="match status" value="1"/>
</dbReference>
<dbReference type="PANTHER" id="PTHR39662">
    <property type="entry name" value="DUF354 DOMAIN-CONTAINING PROTEIN-RELATED"/>
    <property type="match status" value="1"/>
</dbReference>
<reference evidence="2" key="1">
    <citation type="journal article" date="2019" name="Int. J. Syst. Evol. Microbiol.">
        <title>The Global Catalogue of Microorganisms (GCM) 10K type strain sequencing project: providing services to taxonomists for standard genome sequencing and annotation.</title>
        <authorList>
            <consortium name="The Broad Institute Genomics Platform"/>
            <consortium name="The Broad Institute Genome Sequencing Center for Infectious Disease"/>
            <person name="Wu L."/>
            <person name="Ma J."/>
        </authorList>
    </citation>
    <scope>NUCLEOTIDE SEQUENCE [LARGE SCALE GENOMIC DNA]</scope>
    <source>
        <strain evidence="2">JCM 17925</strain>
    </source>
</reference>
<comment type="caution">
    <text evidence="1">The sequence shown here is derived from an EMBL/GenBank/DDBJ whole genome shotgun (WGS) entry which is preliminary data.</text>
</comment>
<accession>A0ABP8K417</accession>
<dbReference type="Proteomes" id="UP001500936">
    <property type="component" value="Unassembled WGS sequence"/>
</dbReference>
<proteinExistence type="predicted"/>
<dbReference type="EMBL" id="BAABHB010000002">
    <property type="protein sequence ID" value="GAA4400208.1"/>
    <property type="molecule type" value="Genomic_DNA"/>
</dbReference>
<evidence type="ECO:0000313" key="2">
    <source>
        <dbReference type="Proteomes" id="UP001500936"/>
    </source>
</evidence>
<keyword evidence="2" id="KW-1185">Reference proteome</keyword>
<dbReference type="PANTHER" id="PTHR39662:SF1">
    <property type="entry name" value="DUF354 DOMAIN-CONTAINING PROTEIN"/>
    <property type="match status" value="1"/>
</dbReference>
<gene>
    <name evidence="1" type="ORF">GCM10023187_13150</name>
</gene>
<name>A0ABP8K417_9BACT</name>
<protein>
    <submittedName>
        <fullName evidence="1">DUF354 domain-containing protein</fullName>
    </submittedName>
</protein>
<dbReference type="Gene3D" id="3.40.50.2000">
    <property type="entry name" value="Glycogen Phosphorylase B"/>
    <property type="match status" value="1"/>
</dbReference>
<dbReference type="InterPro" id="IPR007152">
    <property type="entry name" value="DUF354"/>
</dbReference>
<dbReference type="SUPFAM" id="SSF53756">
    <property type="entry name" value="UDP-Glycosyltransferase/glycogen phosphorylase"/>
    <property type="match status" value="1"/>
</dbReference>
<organism evidence="1 2">
    <name type="scientific">Nibrella viscosa</name>
    <dbReference type="NCBI Taxonomy" id="1084524"/>
    <lineage>
        <taxon>Bacteria</taxon>
        <taxon>Pseudomonadati</taxon>
        <taxon>Bacteroidota</taxon>
        <taxon>Cytophagia</taxon>
        <taxon>Cytophagales</taxon>
        <taxon>Spirosomataceae</taxon>
        <taxon>Nibrella</taxon>
    </lineage>
</organism>